<dbReference type="Proteomes" id="UP000284777">
    <property type="component" value="Unassembled WGS sequence"/>
</dbReference>
<organism evidence="12 13">
    <name type="scientific">Bacteroides stercoris</name>
    <dbReference type="NCBI Taxonomy" id="46506"/>
    <lineage>
        <taxon>Bacteria</taxon>
        <taxon>Pseudomonadati</taxon>
        <taxon>Bacteroidota</taxon>
        <taxon>Bacteroidia</taxon>
        <taxon>Bacteroidales</taxon>
        <taxon>Bacteroidaceae</taxon>
        <taxon>Bacteroides</taxon>
    </lineage>
</organism>
<feature type="domain" description="BACON" evidence="11">
    <location>
        <begin position="56"/>
        <end position="110"/>
    </location>
</feature>
<dbReference type="InterPro" id="IPR023852">
    <property type="entry name" value="Metalloproteinase_lipop_BF0631"/>
</dbReference>
<keyword evidence="6" id="KW-0862">Zinc</keyword>
<dbReference type="Pfam" id="PF13004">
    <property type="entry name" value="BACON"/>
    <property type="match status" value="1"/>
</dbReference>
<dbReference type="InterPro" id="IPR024361">
    <property type="entry name" value="BACON"/>
</dbReference>
<dbReference type="GO" id="GO:0046872">
    <property type="term" value="F:metal ion binding"/>
    <property type="evidence" value="ECO:0007669"/>
    <property type="project" value="UniProtKB-KW"/>
</dbReference>
<evidence type="ECO:0000259" key="11">
    <source>
        <dbReference type="Pfam" id="PF13004"/>
    </source>
</evidence>
<proteinExistence type="inferred from homology"/>
<dbReference type="InterPro" id="IPR008754">
    <property type="entry name" value="Peptidase_M43"/>
</dbReference>
<evidence type="ECO:0000256" key="6">
    <source>
        <dbReference type="ARBA" id="ARBA00022833"/>
    </source>
</evidence>
<dbReference type="GO" id="GO:0008237">
    <property type="term" value="F:metallopeptidase activity"/>
    <property type="evidence" value="ECO:0007669"/>
    <property type="project" value="UniProtKB-KW"/>
</dbReference>
<dbReference type="Pfam" id="PF05572">
    <property type="entry name" value="Peptidase_M43"/>
    <property type="match status" value="1"/>
</dbReference>
<keyword evidence="12" id="KW-0449">Lipoprotein</keyword>
<feature type="signal peptide" evidence="9">
    <location>
        <begin position="1"/>
        <end position="20"/>
    </location>
</feature>
<dbReference type="SUPFAM" id="SSF55486">
    <property type="entry name" value="Metalloproteases ('zincins'), catalytic domain"/>
    <property type="match status" value="2"/>
</dbReference>
<evidence type="ECO:0000256" key="1">
    <source>
        <dbReference type="ARBA" id="ARBA00008721"/>
    </source>
</evidence>
<comment type="similarity">
    <text evidence="1">Belongs to the peptidase M43B family.</text>
</comment>
<dbReference type="AlphaFoldDB" id="A0A413E0L0"/>
<dbReference type="EMBL" id="QSBD01000017">
    <property type="protein sequence ID" value="RGW96278.1"/>
    <property type="molecule type" value="Genomic_DNA"/>
</dbReference>
<keyword evidence="2" id="KW-0645">Protease</keyword>
<evidence type="ECO:0000256" key="7">
    <source>
        <dbReference type="ARBA" id="ARBA00023049"/>
    </source>
</evidence>
<dbReference type="PANTHER" id="PTHR47466">
    <property type="match status" value="1"/>
</dbReference>
<reference evidence="12 13" key="1">
    <citation type="submission" date="2018-08" db="EMBL/GenBank/DDBJ databases">
        <title>A genome reference for cultivated species of the human gut microbiota.</title>
        <authorList>
            <person name="Zou Y."/>
            <person name="Xue W."/>
            <person name="Luo G."/>
        </authorList>
    </citation>
    <scope>NUCLEOTIDE SEQUENCE [LARGE SCALE GENOMIC DNA]</scope>
    <source>
        <strain evidence="12 13">AF05-4</strain>
    </source>
</reference>
<name>A0A413E0L0_BACSE</name>
<evidence type="ECO:0000313" key="13">
    <source>
        <dbReference type="Proteomes" id="UP000284777"/>
    </source>
</evidence>
<dbReference type="InterPro" id="IPR024079">
    <property type="entry name" value="MetalloPept_cat_dom_sf"/>
</dbReference>
<evidence type="ECO:0000256" key="5">
    <source>
        <dbReference type="ARBA" id="ARBA00022801"/>
    </source>
</evidence>
<keyword evidence="4 9" id="KW-0732">Signal</keyword>
<evidence type="ECO:0000256" key="4">
    <source>
        <dbReference type="ARBA" id="ARBA00022729"/>
    </source>
</evidence>
<keyword evidence="7" id="KW-0482">Metalloprotease</keyword>
<gene>
    <name evidence="12" type="ORF">DWV41_11285</name>
</gene>
<comment type="caution">
    <text evidence="12">The sequence shown here is derived from an EMBL/GenBank/DDBJ whole genome shotgun (WGS) entry which is preliminary data.</text>
</comment>
<dbReference type="Gene3D" id="3.40.390.10">
    <property type="entry name" value="Collagenase (Catalytic Domain)"/>
    <property type="match status" value="1"/>
</dbReference>
<keyword evidence="3" id="KW-0479">Metal-binding</keyword>
<dbReference type="Gene3D" id="2.60.40.10">
    <property type="entry name" value="Immunoglobulins"/>
    <property type="match status" value="1"/>
</dbReference>
<dbReference type="PANTHER" id="PTHR47466:SF1">
    <property type="entry name" value="METALLOPROTEASE MEP1 (AFU_ORTHOLOGUE AFUA_1G07730)-RELATED"/>
    <property type="match status" value="1"/>
</dbReference>
<feature type="chain" id="PRO_5019092823" evidence="9">
    <location>
        <begin position="21"/>
        <end position="449"/>
    </location>
</feature>
<evidence type="ECO:0000256" key="8">
    <source>
        <dbReference type="ARBA" id="ARBA00023157"/>
    </source>
</evidence>
<evidence type="ECO:0000256" key="9">
    <source>
        <dbReference type="SAM" id="SignalP"/>
    </source>
</evidence>
<dbReference type="InterPro" id="IPR013783">
    <property type="entry name" value="Ig-like_fold"/>
</dbReference>
<evidence type="ECO:0000256" key="2">
    <source>
        <dbReference type="ARBA" id="ARBA00022670"/>
    </source>
</evidence>
<keyword evidence="8" id="KW-1015">Disulfide bond</keyword>
<dbReference type="NCBIfam" id="TIGR03952">
    <property type="entry name" value="metzin_BF0631"/>
    <property type="match status" value="1"/>
</dbReference>
<accession>A0A413E0L0</accession>
<dbReference type="GO" id="GO:0006508">
    <property type="term" value="P:proteolysis"/>
    <property type="evidence" value="ECO:0007669"/>
    <property type="project" value="UniProtKB-KW"/>
</dbReference>
<sequence>MKKLALYVCMALYISLTACEDDYTNEGIFNLSQTEFKDLSHEGEELSIEITAYDGWVATSQVDWCKLSDTEGRGESILRITVSPNIEQDRTGIIELRTQRETRTISISQKALPAGSELHYKLPIVIHVIYDDPSDPRQNPDGKYLQDVIAGVNRAYKGIGENSSNMNLEFVPATTDPQGNLMTEPGIDRVQWVSSTMEMTDVMFSNERKYNHFLWDPNEYVNVLLYTFDTSTDPTMGNVMGVSTFPYSPSSNPMEGTETVPYSHLKLENLKFAYCVSINNIYVTSANYLFPEFGELDAQQLSIQNTLTHELGHYLGLRHVFSESEQLACADTDYCDDTKSYNKTEYEYTLSDLAEQWQNDPSFRTEENFKKAFQRTCCDNSTFEAHNIMDYAYCYSDEFTAEQRMRVRHVLEYSPLIPGPKKGRAANTRVAEGTIDLPVTVMCAPQKAR</sequence>
<dbReference type="RefSeq" id="WP_117902397.1">
    <property type="nucleotide sequence ID" value="NZ_QSBD01000017.1"/>
</dbReference>
<dbReference type="CDD" id="cd14948">
    <property type="entry name" value="BACON"/>
    <property type="match status" value="1"/>
</dbReference>
<evidence type="ECO:0000313" key="12">
    <source>
        <dbReference type="EMBL" id="RGW96278.1"/>
    </source>
</evidence>
<keyword evidence="5" id="KW-0378">Hydrolase</keyword>
<evidence type="ECO:0000259" key="10">
    <source>
        <dbReference type="Pfam" id="PF05572"/>
    </source>
</evidence>
<protein>
    <submittedName>
        <fullName evidence="12">Zinc-dependent metalloproteinase lipoprotein</fullName>
    </submittedName>
</protein>
<evidence type="ECO:0000256" key="3">
    <source>
        <dbReference type="ARBA" id="ARBA00022723"/>
    </source>
</evidence>
<feature type="domain" description="Peptidase M43 pregnancy-associated plasma-A" evidence="10">
    <location>
        <begin position="300"/>
        <end position="412"/>
    </location>
</feature>
<dbReference type="PROSITE" id="PS51257">
    <property type="entry name" value="PROKAR_LIPOPROTEIN"/>
    <property type="match status" value="1"/>
</dbReference>